<dbReference type="KEGG" id="cpre:Csp1_20190"/>
<comment type="similarity">
    <text evidence="3">Belongs to the PTH2 family.</text>
</comment>
<organism evidence="6 7">
    <name type="scientific">Corynebacterium provencense</name>
    <dbReference type="NCBI Taxonomy" id="1737425"/>
    <lineage>
        <taxon>Bacteria</taxon>
        <taxon>Bacillati</taxon>
        <taxon>Actinomycetota</taxon>
        <taxon>Actinomycetes</taxon>
        <taxon>Mycobacteriales</taxon>
        <taxon>Corynebacteriaceae</taxon>
        <taxon>Corynebacterium</taxon>
    </lineage>
</organism>
<gene>
    <name evidence="6" type="ORF">Csp1_20190</name>
</gene>
<sequence>MNVNPENLPAGDPSGPQDGEDAAVRLAHIRLSGMMAEDRDGEDPTDPDTVQAMPVVMEFPKSPLPDRRVLLEAAATACVAVCLDPRAGGEGDFAQALLRWYGARIRKIVRRARNSRWLDVQELPGVTASVRSPEGGVASARAFVPCPVGKTPAPVAKLQIQGADLEPGPGYAEHPEEVLSGDTAPVIYVDASLAMTVGKAAAQVGHGSMLLAAAMDTDSAVDWASRGFPLHVCEVDRSRFAEVRTLAEKRAADGSARAAAVVQDAGYTEVAPGSVTVVALERDWARD</sequence>
<dbReference type="AlphaFoldDB" id="A0A2Z3YQ25"/>
<accession>A0A2Z3YQ25</accession>
<reference evidence="7" key="1">
    <citation type="submission" date="2017-11" db="EMBL/GenBank/DDBJ databases">
        <title>Otitis media/interna in a cat caused by the recently described species Corynebacterium provencense.</title>
        <authorList>
            <person name="Kittl S."/>
            <person name="Brodard I."/>
            <person name="Rychener L."/>
            <person name="Jores J."/>
            <person name="Roosje P."/>
            <person name="Gobeli Brawand S."/>
        </authorList>
    </citation>
    <scope>NUCLEOTIDE SEQUENCE [LARGE SCALE GENOMIC DNA]</scope>
    <source>
        <strain evidence="7">17KM38</strain>
    </source>
</reference>
<evidence type="ECO:0000256" key="4">
    <source>
        <dbReference type="ARBA" id="ARBA00048707"/>
    </source>
</evidence>
<dbReference type="PANTHER" id="PTHR12649:SF11">
    <property type="entry name" value="PEPTIDYL-TRNA HYDROLASE 2, MITOCHONDRIAL"/>
    <property type="match status" value="1"/>
</dbReference>
<protein>
    <recommendedName>
        <fullName evidence="1">peptidyl-tRNA hydrolase</fullName>
        <ecNumber evidence="1">3.1.1.29</ecNumber>
    </recommendedName>
</protein>
<dbReference type="Proteomes" id="UP000247696">
    <property type="component" value="Chromosome"/>
</dbReference>
<dbReference type="Gene3D" id="3.40.1490.10">
    <property type="entry name" value="Bit1"/>
    <property type="match status" value="1"/>
</dbReference>
<name>A0A2Z3YQ25_9CORY</name>
<dbReference type="InterPro" id="IPR023476">
    <property type="entry name" value="Pep_tRNA_hydro_II_dom_sf"/>
</dbReference>
<dbReference type="Pfam" id="PF01981">
    <property type="entry name" value="PTH2"/>
    <property type="match status" value="1"/>
</dbReference>
<feature type="region of interest" description="Disordered" evidence="5">
    <location>
        <begin position="1"/>
        <end position="21"/>
    </location>
</feature>
<dbReference type="PANTHER" id="PTHR12649">
    <property type="entry name" value="PEPTIDYL-TRNA HYDROLASE 2"/>
    <property type="match status" value="1"/>
</dbReference>
<evidence type="ECO:0000313" key="6">
    <source>
        <dbReference type="EMBL" id="AWT26786.1"/>
    </source>
</evidence>
<proteinExistence type="inferred from homology"/>
<keyword evidence="7" id="KW-1185">Reference proteome</keyword>
<evidence type="ECO:0000256" key="2">
    <source>
        <dbReference type="ARBA" id="ARBA00022801"/>
    </source>
</evidence>
<keyword evidence="2" id="KW-0378">Hydrolase</keyword>
<dbReference type="EMBL" id="CP024988">
    <property type="protein sequence ID" value="AWT26786.1"/>
    <property type="molecule type" value="Genomic_DNA"/>
</dbReference>
<evidence type="ECO:0000256" key="3">
    <source>
        <dbReference type="ARBA" id="ARBA00038050"/>
    </source>
</evidence>
<dbReference type="STRING" id="1737425.GCA_900049755_02053"/>
<dbReference type="InterPro" id="IPR002833">
    <property type="entry name" value="PTH2"/>
</dbReference>
<dbReference type="EC" id="3.1.1.29" evidence="1"/>
<evidence type="ECO:0000256" key="5">
    <source>
        <dbReference type="SAM" id="MobiDB-lite"/>
    </source>
</evidence>
<comment type="catalytic activity">
    <reaction evidence="4">
        <text>an N-acyl-L-alpha-aminoacyl-tRNA + H2O = an N-acyl-L-amino acid + a tRNA + H(+)</text>
        <dbReference type="Rhea" id="RHEA:54448"/>
        <dbReference type="Rhea" id="RHEA-COMP:10123"/>
        <dbReference type="Rhea" id="RHEA-COMP:13883"/>
        <dbReference type="ChEBI" id="CHEBI:15377"/>
        <dbReference type="ChEBI" id="CHEBI:15378"/>
        <dbReference type="ChEBI" id="CHEBI:59874"/>
        <dbReference type="ChEBI" id="CHEBI:78442"/>
        <dbReference type="ChEBI" id="CHEBI:138191"/>
        <dbReference type="EC" id="3.1.1.29"/>
    </reaction>
</comment>
<evidence type="ECO:0000256" key="1">
    <source>
        <dbReference type="ARBA" id="ARBA00013260"/>
    </source>
</evidence>
<dbReference type="GO" id="GO:0004045">
    <property type="term" value="F:peptidyl-tRNA hydrolase activity"/>
    <property type="evidence" value="ECO:0007669"/>
    <property type="project" value="UniProtKB-EC"/>
</dbReference>
<dbReference type="SUPFAM" id="SSF102462">
    <property type="entry name" value="Peptidyl-tRNA hydrolase II"/>
    <property type="match status" value="1"/>
</dbReference>
<evidence type="ECO:0000313" key="7">
    <source>
        <dbReference type="Proteomes" id="UP000247696"/>
    </source>
</evidence>